<evidence type="ECO:0000256" key="8">
    <source>
        <dbReference type="ARBA" id="ARBA00022801"/>
    </source>
</evidence>
<dbReference type="GO" id="GO:0004177">
    <property type="term" value="F:aminopeptidase activity"/>
    <property type="evidence" value="ECO:0007669"/>
    <property type="project" value="UniProtKB-KW"/>
</dbReference>
<evidence type="ECO:0000256" key="2">
    <source>
        <dbReference type="ARBA" id="ARBA00001946"/>
    </source>
</evidence>
<comment type="cofactor">
    <cofactor evidence="1">
        <name>Co(2+)</name>
        <dbReference type="ChEBI" id="CHEBI:48828"/>
    </cofactor>
</comment>
<evidence type="ECO:0000313" key="11">
    <source>
        <dbReference type="Proteomes" id="UP000190027"/>
    </source>
</evidence>
<dbReference type="InterPro" id="IPR052170">
    <property type="entry name" value="M29_Exopeptidase"/>
</dbReference>
<dbReference type="PANTHER" id="PTHR34448">
    <property type="entry name" value="AMINOPEPTIDASE"/>
    <property type="match status" value="1"/>
</dbReference>
<comment type="similarity">
    <text evidence="4">Belongs to the peptidase M29 family.</text>
</comment>
<evidence type="ECO:0000256" key="3">
    <source>
        <dbReference type="ARBA" id="ARBA00001947"/>
    </source>
</evidence>
<evidence type="ECO:0000256" key="6">
    <source>
        <dbReference type="ARBA" id="ARBA00022670"/>
    </source>
</evidence>
<dbReference type="GO" id="GO:0046872">
    <property type="term" value="F:metal ion binding"/>
    <property type="evidence" value="ECO:0007669"/>
    <property type="project" value="UniProtKB-KW"/>
</dbReference>
<keyword evidence="7" id="KW-0479">Metal-binding</keyword>
<evidence type="ECO:0000256" key="9">
    <source>
        <dbReference type="ARBA" id="ARBA00023049"/>
    </source>
</evidence>
<sequence length="401" mass="45138">MSVITTTDLENYAEVLTWALRTSREEKIRNGDAVVIRFDYPAIRLAEALYSRLVDEHLNPVLRLLPTPLMEGEHYLNTSFGQLVYQEPGEPELYSACAGVINIYAPLELTHLAGIDPRTIQEGRRARSGVFEVMERRRRSGRLGWTSCVWPSEALSVASGLDMDEYERQWMRACWLNMPSPAAEWRRLRRELGEIAAWLDSLDIRSLHVASESVDLRLSPGDNRRFLAVTGANVPSNEIFVSPDCRSVEGEYWSDLPSVEMGRVVLGARLFFDGGVAARAEARTNMQFLQQRLYADAGARMVGEFSLTDKRFSRVDHFMAHTILDENHAGEQGSCHIALGASIPSTFTGPQEFLTPEMQRMLGFNMSGIHWDLVNTESKCVTAVLADGSEKIIYEDGQFVR</sequence>
<keyword evidence="5 10" id="KW-0031">Aminopeptidase</keyword>
<dbReference type="GO" id="GO:0006508">
    <property type="term" value="P:proteolysis"/>
    <property type="evidence" value="ECO:0007669"/>
    <property type="project" value="UniProtKB-KW"/>
</dbReference>
<dbReference type="Gene3D" id="3.40.1830.10">
    <property type="entry name" value="Thermophilic metalloprotease (M29)"/>
    <property type="match status" value="1"/>
</dbReference>
<dbReference type="EMBL" id="FUYC01000002">
    <property type="protein sequence ID" value="SKA74506.1"/>
    <property type="molecule type" value="Genomic_DNA"/>
</dbReference>
<evidence type="ECO:0000256" key="1">
    <source>
        <dbReference type="ARBA" id="ARBA00001941"/>
    </source>
</evidence>
<dbReference type="GO" id="GO:0008237">
    <property type="term" value="F:metallopeptidase activity"/>
    <property type="evidence" value="ECO:0007669"/>
    <property type="project" value="UniProtKB-KW"/>
</dbReference>
<evidence type="ECO:0000256" key="7">
    <source>
        <dbReference type="ARBA" id="ARBA00022723"/>
    </source>
</evidence>
<comment type="cofactor">
    <cofactor evidence="2">
        <name>Mg(2+)</name>
        <dbReference type="ChEBI" id="CHEBI:18420"/>
    </cofactor>
</comment>
<dbReference type="Proteomes" id="UP000190027">
    <property type="component" value="Unassembled WGS sequence"/>
</dbReference>
<dbReference type="STRING" id="1121449.SAMN02745704_00679"/>
<dbReference type="InterPro" id="IPR035097">
    <property type="entry name" value="M29_N-terminal"/>
</dbReference>
<keyword evidence="6" id="KW-0645">Protease</keyword>
<evidence type="ECO:0000256" key="4">
    <source>
        <dbReference type="ARBA" id="ARBA00008236"/>
    </source>
</evidence>
<dbReference type="AlphaFoldDB" id="A0A1T4WB33"/>
<keyword evidence="9" id="KW-0482">Metalloprotease</keyword>
<name>A0A1T4WB33_9BACT</name>
<gene>
    <name evidence="10" type="ORF">SAMN02745704_00679</name>
</gene>
<dbReference type="PANTHER" id="PTHR34448:SF1">
    <property type="entry name" value="BLL6088 PROTEIN"/>
    <property type="match status" value="1"/>
</dbReference>
<dbReference type="OrthoDB" id="9803993at2"/>
<dbReference type="InterPro" id="IPR000787">
    <property type="entry name" value="Peptidase_M29"/>
</dbReference>
<dbReference type="RefSeq" id="WP_078716242.1">
    <property type="nucleotide sequence ID" value="NZ_FUYC01000002.1"/>
</dbReference>
<dbReference type="Pfam" id="PF02073">
    <property type="entry name" value="Peptidase_M29"/>
    <property type="match status" value="1"/>
</dbReference>
<keyword evidence="8" id="KW-0378">Hydrolase</keyword>
<accession>A0A1T4WB33</accession>
<protein>
    <submittedName>
        <fullName evidence="10">Leucyl aminopeptidase (Aminopeptidase T)</fullName>
    </submittedName>
</protein>
<reference evidence="10 11" key="1">
    <citation type="submission" date="2017-02" db="EMBL/GenBank/DDBJ databases">
        <authorList>
            <person name="Peterson S.W."/>
        </authorList>
    </citation>
    <scope>NUCLEOTIDE SEQUENCE [LARGE SCALE GENOMIC DNA]</scope>
    <source>
        <strain evidence="10 11">DSM 16080</strain>
    </source>
</reference>
<dbReference type="PRINTS" id="PR00919">
    <property type="entry name" value="THERMOPTASE"/>
</dbReference>
<keyword evidence="11" id="KW-1185">Reference proteome</keyword>
<comment type="cofactor">
    <cofactor evidence="3">
        <name>Zn(2+)</name>
        <dbReference type="ChEBI" id="CHEBI:29105"/>
    </cofactor>
</comment>
<organism evidence="10 11">
    <name type="scientific">Paucidesulfovibrio gracilis DSM 16080</name>
    <dbReference type="NCBI Taxonomy" id="1121449"/>
    <lineage>
        <taxon>Bacteria</taxon>
        <taxon>Pseudomonadati</taxon>
        <taxon>Thermodesulfobacteriota</taxon>
        <taxon>Desulfovibrionia</taxon>
        <taxon>Desulfovibrionales</taxon>
        <taxon>Desulfovibrionaceae</taxon>
        <taxon>Paucidesulfovibrio</taxon>
    </lineage>
</organism>
<dbReference type="SUPFAM" id="SSF144052">
    <property type="entry name" value="Thermophilic metalloprotease-like"/>
    <property type="match status" value="1"/>
</dbReference>
<proteinExistence type="inferred from homology"/>
<evidence type="ECO:0000256" key="5">
    <source>
        <dbReference type="ARBA" id="ARBA00022438"/>
    </source>
</evidence>
<evidence type="ECO:0000313" key="10">
    <source>
        <dbReference type="EMBL" id="SKA74506.1"/>
    </source>
</evidence>